<keyword evidence="3 4" id="KW-0663">Pyridoxal phosphate</keyword>
<reference evidence="5 6" key="1">
    <citation type="submission" date="2019-06" db="EMBL/GenBank/DDBJ databases">
        <title>Echinicola alkalisoli sp. nov. isolated from saline soil.</title>
        <authorList>
            <person name="Sun J.-Q."/>
            <person name="Xu L."/>
        </authorList>
    </citation>
    <scope>NUCLEOTIDE SEQUENCE [LARGE SCALE GENOMIC DNA]</scope>
    <source>
        <strain evidence="5 6">LN3S3</strain>
    </source>
</reference>
<keyword evidence="5" id="KW-0032">Aminotransferase</keyword>
<dbReference type="Proteomes" id="UP000316614">
    <property type="component" value="Chromosome"/>
</dbReference>
<protein>
    <submittedName>
        <fullName evidence="5">Aminotransferase class I/II-fold pyridoxal phosphate-dependent enzyme</fullName>
    </submittedName>
</protein>
<proteinExistence type="inferred from homology"/>
<dbReference type="Gene3D" id="3.90.1150.10">
    <property type="entry name" value="Aspartate Aminotransferase, domain 1"/>
    <property type="match status" value="1"/>
</dbReference>
<evidence type="ECO:0000256" key="2">
    <source>
        <dbReference type="PIRSR" id="PIRSR000390-1"/>
    </source>
</evidence>
<feature type="active site" description="Proton acceptor" evidence="2">
    <location>
        <position position="189"/>
    </location>
</feature>
<evidence type="ECO:0000313" key="6">
    <source>
        <dbReference type="Proteomes" id="UP000316614"/>
    </source>
</evidence>
<dbReference type="InterPro" id="IPR015422">
    <property type="entry name" value="PyrdxlP-dep_Trfase_small"/>
</dbReference>
<keyword evidence="5" id="KW-0808">Transferase</keyword>
<dbReference type="EMBL" id="CP041253">
    <property type="protein sequence ID" value="QDH77564.1"/>
    <property type="molecule type" value="Genomic_DNA"/>
</dbReference>
<evidence type="ECO:0000256" key="1">
    <source>
        <dbReference type="ARBA" id="ARBA00037999"/>
    </source>
</evidence>
<dbReference type="RefSeq" id="WP_141612846.1">
    <property type="nucleotide sequence ID" value="NZ_CP041253.1"/>
</dbReference>
<dbReference type="AlphaFoldDB" id="A0A514CD43"/>
<feature type="modified residue" description="N6-(pyridoxal phosphate)lysine" evidence="3">
    <location>
        <position position="189"/>
    </location>
</feature>
<dbReference type="PANTHER" id="PTHR30244">
    <property type="entry name" value="TRANSAMINASE"/>
    <property type="match status" value="1"/>
</dbReference>
<gene>
    <name evidence="5" type="ORF">FKX85_00295</name>
</gene>
<dbReference type="KEGG" id="echi:FKX85_00295"/>
<dbReference type="InterPro" id="IPR015421">
    <property type="entry name" value="PyrdxlP-dep_Trfase_major"/>
</dbReference>
<sequence length="380" mass="42343">MPRIKLSEPVFKEDIAEQVSMALSRKEVGYQGSFIDSFNKKLQDFLGFSNVGIYSSGTASIHLALRLAGVRSGDEVLCQSLTFSASANPIKYLGANPVFVGSEGETWNISPKYLIEALEDRRKKGRRVKAIIPVHVFGMPARMNEVSEIAKHYGVPIIEDAAEALGSLIDGQFCGTIGDYGIFSFNANKIITTGGGGALLTKDSMKIQEANFLALQAKDPAPHYEHSQLGYNYAFSNLNAVLGCSQIDQLQEKINKRRNIFDWYFSFLSDSGIGFQMGDSNMKSSRWLTAIILPQEKQAEQLRHFLERKNIEARPVWKPMQLQPLYSSCPYYGNGAEEQIFKRGLCLPSGNGLTFEDVEYVSSSILEFQKKSSYNVSKYI</sequence>
<dbReference type="SUPFAM" id="SSF53383">
    <property type="entry name" value="PLP-dependent transferases"/>
    <property type="match status" value="1"/>
</dbReference>
<accession>A0A514CD43</accession>
<evidence type="ECO:0000256" key="3">
    <source>
        <dbReference type="PIRSR" id="PIRSR000390-2"/>
    </source>
</evidence>
<dbReference type="InterPro" id="IPR015424">
    <property type="entry name" value="PyrdxlP-dep_Trfase"/>
</dbReference>
<dbReference type="Gene3D" id="3.40.640.10">
    <property type="entry name" value="Type I PLP-dependent aspartate aminotransferase-like (Major domain)"/>
    <property type="match status" value="1"/>
</dbReference>
<organism evidence="5 6">
    <name type="scientific">Echinicola soli</name>
    <dbReference type="NCBI Taxonomy" id="2591634"/>
    <lineage>
        <taxon>Bacteria</taxon>
        <taxon>Pseudomonadati</taxon>
        <taxon>Bacteroidota</taxon>
        <taxon>Cytophagia</taxon>
        <taxon>Cytophagales</taxon>
        <taxon>Cyclobacteriaceae</taxon>
        <taxon>Echinicola</taxon>
    </lineage>
</organism>
<evidence type="ECO:0000256" key="4">
    <source>
        <dbReference type="RuleBase" id="RU004508"/>
    </source>
</evidence>
<dbReference type="GO" id="GO:0030170">
    <property type="term" value="F:pyridoxal phosphate binding"/>
    <property type="evidence" value="ECO:0007669"/>
    <property type="project" value="TreeGrafter"/>
</dbReference>
<keyword evidence="6" id="KW-1185">Reference proteome</keyword>
<comment type="similarity">
    <text evidence="1 4">Belongs to the DegT/DnrJ/EryC1 family.</text>
</comment>
<dbReference type="CDD" id="cd00616">
    <property type="entry name" value="AHBA_syn"/>
    <property type="match status" value="1"/>
</dbReference>
<dbReference type="InterPro" id="IPR000653">
    <property type="entry name" value="DegT/StrS_aminotransferase"/>
</dbReference>
<name>A0A514CD43_9BACT</name>
<dbReference type="OrthoDB" id="9810913at2"/>
<dbReference type="GO" id="GO:0008483">
    <property type="term" value="F:transaminase activity"/>
    <property type="evidence" value="ECO:0007669"/>
    <property type="project" value="UniProtKB-KW"/>
</dbReference>
<evidence type="ECO:0000313" key="5">
    <source>
        <dbReference type="EMBL" id="QDH77564.1"/>
    </source>
</evidence>
<dbReference type="GO" id="GO:0000271">
    <property type="term" value="P:polysaccharide biosynthetic process"/>
    <property type="evidence" value="ECO:0007669"/>
    <property type="project" value="TreeGrafter"/>
</dbReference>
<dbReference type="PANTHER" id="PTHR30244:SF34">
    <property type="entry name" value="DTDP-4-AMINO-4,6-DIDEOXYGALACTOSE TRANSAMINASE"/>
    <property type="match status" value="1"/>
</dbReference>
<dbReference type="Pfam" id="PF01041">
    <property type="entry name" value="DegT_DnrJ_EryC1"/>
    <property type="match status" value="1"/>
</dbReference>
<dbReference type="PIRSF" id="PIRSF000390">
    <property type="entry name" value="PLP_StrS"/>
    <property type="match status" value="1"/>
</dbReference>